<dbReference type="Proteomes" id="UP001432027">
    <property type="component" value="Unassembled WGS sequence"/>
</dbReference>
<protein>
    <recommendedName>
        <fullName evidence="3">Ribosomal protein</fullName>
    </recommendedName>
</protein>
<gene>
    <name evidence="1" type="ORF">PENTCL1PPCAC_18652</name>
</gene>
<name>A0AAV5TQ03_9BILA</name>
<organism evidence="1 2">
    <name type="scientific">Pristionchus entomophagus</name>
    <dbReference type="NCBI Taxonomy" id="358040"/>
    <lineage>
        <taxon>Eukaryota</taxon>
        <taxon>Metazoa</taxon>
        <taxon>Ecdysozoa</taxon>
        <taxon>Nematoda</taxon>
        <taxon>Chromadorea</taxon>
        <taxon>Rhabditida</taxon>
        <taxon>Rhabditina</taxon>
        <taxon>Diplogasteromorpha</taxon>
        <taxon>Diplogasteroidea</taxon>
        <taxon>Neodiplogasteridae</taxon>
        <taxon>Pristionchus</taxon>
    </lineage>
</organism>
<evidence type="ECO:0000313" key="2">
    <source>
        <dbReference type="Proteomes" id="UP001432027"/>
    </source>
</evidence>
<proteinExistence type="predicted"/>
<reference evidence="1" key="1">
    <citation type="submission" date="2023-10" db="EMBL/GenBank/DDBJ databases">
        <title>Genome assembly of Pristionchus species.</title>
        <authorList>
            <person name="Yoshida K."/>
            <person name="Sommer R.J."/>
        </authorList>
    </citation>
    <scope>NUCLEOTIDE SEQUENCE</scope>
    <source>
        <strain evidence="1">RS0144</strain>
    </source>
</reference>
<dbReference type="EMBL" id="BTSX01000004">
    <property type="protein sequence ID" value="GMS96477.1"/>
    <property type="molecule type" value="Genomic_DNA"/>
</dbReference>
<evidence type="ECO:0008006" key="3">
    <source>
        <dbReference type="Google" id="ProtNLM"/>
    </source>
</evidence>
<comment type="caution">
    <text evidence="1">The sequence shown here is derived from an EMBL/GenBank/DDBJ whole genome shotgun (WGS) entry which is preliminary data.</text>
</comment>
<dbReference type="AlphaFoldDB" id="A0AAV5TQ03"/>
<feature type="non-terminal residue" evidence="1">
    <location>
        <position position="1"/>
    </location>
</feature>
<accession>A0AAV5TQ03</accession>
<feature type="non-terminal residue" evidence="1">
    <location>
        <position position="200"/>
    </location>
</feature>
<sequence>CSHCSRCSSRVLGEVGRRAAERGDVENLRGRRRGVRLACASSERRLVIRDECREGSYTREVGRLGAQSGEDRRGRLEWLGLGWIEDCRIPVLVVRDFSWDRQRLPCILFLSELSVLKRPLMRSSLLTCTDNETIRVPVGGEDCVVERGTAGYTSALCRTQGSDSTRTAKRYIYPSTIKWREIERIRRYRTHQEYGSYLMK</sequence>
<evidence type="ECO:0000313" key="1">
    <source>
        <dbReference type="EMBL" id="GMS96477.1"/>
    </source>
</evidence>
<keyword evidence="2" id="KW-1185">Reference proteome</keyword>